<reference evidence="1 2" key="1">
    <citation type="submission" date="2023-08" db="EMBL/GenBank/DDBJ databases">
        <title>A Necator americanus chromosomal reference genome.</title>
        <authorList>
            <person name="Ilik V."/>
            <person name="Petrzelkova K.J."/>
            <person name="Pardy F."/>
            <person name="Fuh T."/>
            <person name="Niatou-Singa F.S."/>
            <person name="Gouil Q."/>
            <person name="Baker L."/>
            <person name="Ritchie M.E."/>
            <person name="Jex A.R."/>
            <person name="Gazzola D."/>
            <person name="Li H."/>
            <person name="Toshio Fujiwara R."/>
            <person name="Zhan B."/>
            <person name="Aroian R.V."/>
            <person name="Pafco B."/>
            <person name="Schwarz E.M."/>
        </authorList>
    </citation>
    <scope>NUCLEOTIDE SEQUENCE [LARGE SCALE GENOMIC DNA]</scope>
    <source>
        <strain evidence="1 2">Aroian</strain>
        <tissue evidence="1">Whole animal</tissue>
    </source>
</reference>
<name>A0ABR1EK15_NECAM</name>
<sequence>MTPKYALEAVDGLLRDIMQNDRPLDGLKRRFGTILQHEKTMVLAYAEAAEHSFFVSLFLLDARLLLSDTQEKHSWCEENESDAQIPKLRLDRIINSTALKDT</sequence>
<protein>
    <submittedName>
        <fullName evidence="1">Uncharacterized protein</fullName>
    </submittedName>
</protein>
<keyword evidence="2" id="KW-1185">Reference proteome</keyword>
<gene>
    <name evidence="1" type="primary">Necator_chrX.g23589</name>
    <name evidence="1" type="ORF">RB195_023425</name>
</gene>
<evidence type="ECO:0000313" key="2">
    <source>
        <dbReference type="Proteomes" id="UP001303046"/>
    </source>
</evidence>
<dbReference type="EMBL" id="JAVFWL010000006">
    <property type="protein sequence ID" value="KAK6762705.1"/>
    <property type="molecule type" value="Genomic_DNA"/>
</dbReference>
<organism evidence="1 2">
    <name type="scientific">Necator americanus</name>
    <name type="common">Human hookworm</name>
    <dbReference type="NCBI Taxonomy" id="51031"/>
    <lineage>
        <taxon>Eukaryota</taxon>
        <taxon>Metazoa</taxon>
        <taxon>Ecdysozoa</taxon>
        <taxon>Nematoda</taxon>
        <taxon>Chromadorea</taxon>
        <taxon>Rhabditida</taxon>
        <taxon>Rhabditina</taxon>
        <taxon>Rhabditomorpha</taxon>
        <taxon>Strongyloidea</taxon>
        <taxon>Ancylostomatidae</taxon>
        <taxon>Bunostominae</taxon>
        <taxon>Necator</taxon>
    </lineage>
</organism>
<dbReference type="Proteomes" id="UP001303046">
    <property type="component" value="Unassembled WGS sequence"/>
</dbReference>
<comment type="caution">
    <text evidence="1">The sequence shown here is derived from an EMBL/GenBank/DDBJ whole genome shotgun (WGS) entry which is preliminary data.</text>
</comment>
<proteinExistence type="predicted"/>
<accession>A0ABR1EK15</accession>
<evidence type="ECO:0000313" key="1">
    <source>
        <dbReference type="EMBL" id="KAK6762705.1"/>
    </source>
</evidence>